<proteinExistence type="predicted"/>
<feature type="non-terminal residue" evidence="2">
    <location>
        <position position="1"/>
    </location>
</feature>
<dbReference type="KEGG" id="lgi:LOTGIDRAFT_84027"/>
<dbReference type="Pfam" id="PF04727">
    <property type="entry name" value="ELMO_CED12"/>
    <property type="match status" value="1"/>
</dbReference>
<evidence type="ECO:0000313" key="2">
    <source>
        <dbReference type="EMBL" id="ESO90294.1"/>
    </source>
</evidence>
<dbReference type="PANTHER" id="PTHR12771">
    <property type="entry name" value="ENGULFMENT AND CELL MOTILITY"/>
    <property type="match status" value="1"/>
</dbReference>
<reference evidence="2 3" key="1">
    <citation type="journal article" date="2013" name="Nature">
        <title>Insights into bilaterian evolution from three spiralian genomes.</title>
        <authorList>
            <person name="Simakov O."/>
            <person name="Marletaz F."/>
            <person name="Cho S.J."/>
            <person name="Edsinger-Gonzales E."/>
            <person name="Havlak P."/>
            <person name="Hellsten U."/>
            <person name="Kuo D.H."/>
            <person name="Larsson T."/>
            <person name="Lv J."/>
            <person name="Arendt D."/>
            <person name="Savage R."/>
            <person name="Osoegawa K."/>
            <person name="de Jong P."/>
            <person name="Grimwood J."/>
            <person name="Chapman J.A."/>
            <person name="Shapiro H."/>
            <person name="Aerts A."/>
            <person name="Otillar R.P."/>
            <person name="Terry A.Y."/>
            <person name="Boore J.L."/>
            <person name="Grigoriev I.V."/>
            <person name="Lindberg D.R."/>
            <person name="Seaver E.C."/>
            <person name="Weisblat D.A."/>
            <person name="Putnam N.H."/>
            <person name="Rokhsar D.S."/>
        </authorList>
    </citation>
    <scope>NUCLEOTIDE SEQUENCE [LARGE SCALE GENOMIC DNA]</scope>
</reference>
<dbReference type="OMA" id="PHWENIG"/>
<dbReference type="RefSeq" id="XP_009058911.1">
    <property type="nucleotide sequence ID" value="XM_009060663.1"/>
</dbReference>
<organism evidence="2 3">
    <name type="scientific">Lottia gigantea</name>
    <name type="common">Giant owl limpet</name>
    <dbReference type="NCBI Taxonomy" id="225164"/>
    <lineage>
        <taxon>Eukaryota</taxon>
        <taxon>Metazoa</taxon>
        <taxon>Spiralia</taxon>
        <taxon>Lophotrochozoa</taxon>
        <taxon>Mollusca</taxon>
        <taxon>Gastropoda</taxon>
        <taxon>Patellogastropoda</taxon>
        <taxon>Lottioidea</taxon>
        <taxon>Lottiidae</taxon>
        <taxon>Lottia</taxon>
    </lineage>
</organism>
<dbReference type="InterPro" id="IPR006816">
    <property type="entry name" value="ELMO_dom"/>
</dbReference>
<name>V4BMT2_LOTGI</name>
<dbReference type="CTD" id="20252590"/>
<dbReference type="EMBL" id="KB202444">
    <property type="protein sequence ID" value="ESO90294.1"/>
    <property type="molecule type" value="Genomic_DNA"/>
</dbReference>
<evidence type="ECO:0000259" key="1">
    <source>
        <dbReference type="PROSITE" id="PS51335"/>
    </source>
</evidence>
<dbReference type="GeneID" id="20252590"/>
<feature type="non-terminal residue" evidence="2">
    <location>
        <position position="211"/>
    </location>
</feature>
<dbReference type="AlphaFoldDB" id="V4BMT2"/>
<dbReference type="Proteomes" id="UP000030746">
    <property type="component" value="Unassembled WGS sequence"/>
</dbReference>
<dbReference type="PANTHER" id="PTHR12771:SF2">
    <property type="entry name" value="ELMO DOMAIN-CONTAINING PROTEIN 3"/>
    <property type="match status" value="1"/>
</dbReference>
<dbReference type="InterPro" id="IPR050868">
    <property type="entry name" value="ELMO_domain-containing"/>
</dbReference>
<keyword evidence="3" id="KW-1185">Reference proteome</keyword>
<sequence>TYEEAYNTLQQADYTSVQNSLRTSVDRSGITAVVHFLFGPPKLNRDLIKGREFIFCLSASCIDNEQPSHGKMLQSIYRILTGSRFDSPRIGSHWEEIGFQGIDPGTDLRGVGILGLVQLLYFLQHTKYGQIARDIYKLSLHPTQNFPFCVMGINISRICLQSLREDFLNKEINKRKDVMSTVNDFYIGSYYYLYTLWKQGKTIADSGFVLK</sequence>
<dbReference type="HOGENOM" id="CLU_060970_1_1_1"/>
<dbReference type="OrthoDB" id="266227at2759"/>
<gene>
    <name evidence="2" type="ORF">LOTGIDRAFT_84027</name>
</gene>
<dbReference type="PROSITE" id="PS51335">
    <property type="entry name" value="ELMO"/>
    <property type="match status" value="1"/>
</dbReference>
<feature type="domain" description="ELMO" evidence="1">
    <location>
        <begin position="68"/>
        <end position="211"/>
    </location>
</feature>
<protein>
    <recommendedName>
        <fullName evidence="1">ELMO domain-containing protein</fullName>
    </recommendedName>
</protein>
<evidence type="ECO:0000313" key="3">
    <source>
        <dbReference type="Proteomes" id="UP000030746"/>
    </source>
</evidence>
<accession>V4BMT2</accession>